<keyword evidence="1" id="KW-1133">Transmembrane helix</keyword>
<keyword evidence="1" id="KW-0472">Membrane</keyword>
<evidence type="ECO:0000313" key="2">
    <source>
        <dbReference type="EMBL" id="PDO10876.1"/>
    </source>
</evidence>
<proteinExistence type="predicted"/>
<dbReference type="EMBL" id="MOXJ01000008">
    <property type="protein sequence ID" value="PDO10876.1"/>
    <property type="molecule type" value="Genomic_DNA"/>
</dbReference>
<dbReference type="AlphaFoldDB" id="A0A2A6E237"/>
<comment type="caution">
    <text evidence="2">The sequence shown here is derived from an EMBL/GenBank/DDBJ whole genome shotgun (WGS) entry which is preliminary data.</text>
</comment>
<accession>A0A2A6E237</accession>
<reference evidence="2 3" key="1">
    <citation type="submission" date="2016-12" db="EMBL/GenBank/DDBJ databases">
        <title>Candidatus Reconcilibacillus cellulovorans genome.</title>
        <authorList>
            <person name="Kolinko S."/>
            <person name="Wu Y.-W."/>
            <person name="Tachea F."/>
            <person name="Denzel E."/>
            <person name="Hiras J."/>
            <person name="Baecker N."/>
            <person name="Chan L.J."/>
            <person name="Eichorst S.A."/>
            <person name="Frey D."/>
            <person name="Adams P.D."/>
            <person name="Pray T."/>
            <person name="Tanjore D."/>
            <person name="Petzold C.J."/>
            <person name="Gladden J.M."/>
            <person name="Simmons B.A."/>
            <person name="Singer S.W."/>
        </authorList>
    </citation>
    <scope>NUCLEOTIDE SEQUENCE [LARGE SCALE GENOMIC DNA]</scope>
    <source>
        <strain evidence="2">JTherm</strain>
    </source>
</reference>
<feature type="transmembrane region" description="Helical" evidence="1">
    <location>
        <begin position="56"/>
        <end position="81"/>
    </location>
</feature>
<dbReference type="Proteomes" id="UP000243688">
    <property type="component" value="Unassembled WGS sequence"/>
</dbReference>
<evidence type="ECO:0000256" key="1">
    <source>
        <dbReference type="SAM" id="Phobius"/>
    </source>
</evidence>
<evidence type="ECO:0008006" key="4">
    <source>
        <dbReference type="Google" id="ProtNLM"/>
    </source>
</evidence>
<protein>
    <recommendedName>
        <fullName evidence="4">CNNM transmembrane domain-containing protein</fullName>
    </recommendedName>
</protein>
<name>A0A2A6E237_9BACL</name>
<organism evidence="2 3">
    <name type="scientific">Candidatus Reconcilbacillus cellulovorans</name>
    <dbReference type="NCBI Taxonomy" id="1906605"/>
    <lineage>
        <taxon>Bacteria</taxon>
        <taxon>Bacillati</taxon>
        <taxon>Bacillota</taxon>
        <taxon>Bacilli</taxon>
        <taxon>Bacillales</taxon>
        <taxon>Paenibacillaceae</taxon>
        <taxon>Candidatus Reconcilbacillus</taxon>
    </lineage>
</organism>
<sequence>MRWFTSSGQDQVEETGSSGLALRPNIRWSIAIFFVSFALASGFSVTSSALLYGMPWFLGVAVVAVIILVGVFFDILGLAAATAEETPYRAMASERVRGAREAIGIVRRADRVSNFCSDVVGDICGIVSGAAGATVAAGIAASAGLGGAWQAAAGVLVSGFISGLTVGGKALGKSLAIRHAVPIVLGMGKCLYMVERRLGVRLFRPAGRHSRKRGTRR</sequence>
<keyword evidence="1" id="KW-0812">Transmembrane</keyword>
<evidence type="ECO:0000313" key="3">
    <source>
        <dbReference type="Proteomes" id="UP000243688"/>
    </source>
</evidence>
<feature type="transmembrane region" description="Helical" evidence="1">
    <location>
        <begin position="28"/>
        <end position="50"/>
    </location>
</feature>
<gene>
    <name evidence="2" type="ORF">BLM47_05075</name>
</gene>